<keyword evidence="3" id="KW-1185">Reference proteome</keyword>
<proteinExistence type="predicted"/>
<dbReference type="RefSeq" id="WP_271928948.1">
    <property type="nucleotide sequence ID" value="NZ_JAQNDO010000001.1"/>
</dbReference>
<reference evidence="2 3" key="1">
    <citation type="submission" date="2022-11" db="EMBL/GenBank/DDBJ databases">
        <title>Minimal conservation of predation-associated metabolite biosynthetic gene clusters underscores biosynthetic potential of Myxococcota including descriptions for ten novel species: Archangium lansinium sp. nov., Myxococcus landrumus sp. nov., Nannocystis bai.</title>
        <authorList>
            <person name="Ahearne A."/>
            <person name="Stevens C."/>
            <person name="Dowd S."/>
        </authorList>
    </citation>
    <scope>NUCLEOTIDE SEQUENCE [LARGE SCALE GENOMIC DNA]</scope>
    <source>
        <strain evidence="2 3">RJM3</strain>
    </source>
</reference>
<evidence type="ECO:0000256" key="1">
    <source>
        <dbReference type="SAM" id="MobiDB-lite"/>
    </source>
</evidence>
<dbReference type="Proteomes" id="UP001221411">
    <property type="component" value="Unassembled WGS sequence"/>
</dbReference>
<sequence>MTTNLEFPLADLTTTLVRDVFRSITDSAMEQAEAYADLAAEVGMPLEAYQEKILGLTDAEKQTTVETYIRTVVLPLLVLPTAEIPDPVYFAESRREAFLAHFHRVVAKDVAGAPRLVSELVEPSQSAVFPWFVQKANLLSLVTAKTRRDAALTHARVTALLRAGLPNIVVTGGQICTKVTMTISQSEVSSPSPAPGTTAPSPKPASSLGVRVRVANERSIAASKSMELVGSVRIDFRAGTFPPLAPASTK</sequence>
<accession>A0ABT5F6S7</accession>
<organism evidence="2 3">
    <name type="scientific">Polyangium mundeleinium</name>
    <dbReference type="NCBI Taxonomy" id="2995306"/>
    <lineage>
        <taxon>Bacteria</taxon>
        <taxon>Pseudomonadati</taxon>
        <taxon>Myxococcota</taxon>
        <taxon>Polyangia</taxon>
        <taxon>Polyangiales</taxon>
        <taxon>Polyangiaceae</taxon>
        <taxon>Polyangium</taxon>
    </lineage>
</organism>
<evidence type="ECO:0000313" key="2">
    <source>
        <dbReference type="EMBL" id="MDC0749279.1"/>
    </source>
</evidence>
<evidence type="ECO:0000313" key="3">
    <source>
        <dbReference type="Proteomes" id="UP001221411"/>
    </source>
</evidence>
<feature type="compositionally biased region" description="Low complexity" evidence="1">
    <location>
        <begin position="189"/>
        <end position="207"/>
    </location>
</feature>
<name>A0ABT5F6S7_9BACT</name>
<gene>
    <name evidence="2" type="ORF">POL67_48570</name>
</gene>
<dbReference type="EMBL" id="JAQNDO010000001">
    <property type="protein sequence ID" value="MDC0749279.1"/>
    <property type="molecule type" value="Genomic_DNA"/>
</dbReference>
<feature type="region of interest" description="Disordered" evidence="1">
    <location>
        <begin position="186"/>
        <end position="210"/>
    </location>
</feature>
<protein>
    <submittedName>
        <fullName evidence="2">Uncharacterized protein</fullName>
    </submittedName>
</protein>
<comment type="caution">
    <text evidence="2">The sequence shown here is derived from an EMBL/GenBank/DDBJ whole genome shotgun (WGS) entry which is preliminary data.</text>
</comment>